<organism evidence="2 3">
    <name type="scientific">Mesoflavibacter zeaxanthinifaciens subsp. sabulilitoris</name>
    <dbReference type="NCBI Taxonomy" id="1520893"/>
    <lineage>
        <taxon>Bacteria</taxon>
        <taxon>Pseudomonadati</taxon>
        <taxon>Bacteroidota</taxon>
        <taxon>Flavobacteriia</taxon>
        <taxon>Flavobacteriales</taxon>
        <taxon>Flavobacteriaceae</taxon>
        <taxon>Mesoflavibacter</taxon>
    </lineage>
</organism>
<dbReference type="EMBL" id="PXOT01000001">
    <property type="protein sequence ID" value="PSG95191.1"/>
    <property type="molecule type" value="Genomic_DNA"/>
</dbReference>
<evidence type="ECO:0000256" key="1">
    <source>
        <dbReference type="SAM" id="MobiDB-lite"/>
    </source>
</evidence>
<protein>
    <submittedName>
        <fullName evidence="2">Uncharacterized protein</fullName>
    </submittedName>
</protein>
<dbReference type="AlphaFoldDB" id="A0A2T1NQL6"/>
<keyword evidence="3" id="KW-1185">Reference proteome</keyword>
<comment type="caution">
    <text evidence="2">The sequence shown here is derived from an EMBL/GenBank/DDBJ whole genome shotgun (WGS) entry which is preliminary data.</text>
</comment>
<reference evidence="2 3" key="1">
    <citation type="submission" date="2018-03" db="EMBL/GenBank/DDBJ databases">
        <title>Mesoflavibacter sp. HG37 and Mesoflavibacter sp. HG96 sp.nov., two marine bacteria isolated from seawater of Western Pacific Ocean.</title>
        <authorList>
            <person name="Cheng H."/>
            <person name="Wu Y.-H."/>
            <person name="Guo L.-L."/>
            <person name="Xu X.-W."/>
        </authorList>
    </citation>
    <scope>NUCLEOTIDE SEQUENCE [LARGE SCALE GENOMIC DNA]</scope>
    <source>
        <strain evidence="2 3">KCTC 42117</strain>
    </source>
</reference>
<name>A0A2T1NQL6_9FLAO</name>
<feature type="region of interest" description="Disordered" evidence="1">
    <location>
        <begin position="1"/>
        <end position="96"/>
    </location>
</feature>
<evidence type="ECO:0000313" key="2">
    <source>
        <dbReference type="EMBL" id="PSG95191.1"/>
    </source>
</evidence>
<evidence type="ECO:0000313" key="3">
    <source>
        <dbReference type="Proteomes" id="UP000238430"/>
    </source>
</evidence>
<sequence>MVARQVPPKRSRERLGGAGRGALRGRAPGTARQGDRRPDRLVSVPVEARRPRGEALPAQQREHPRGVAPQDRPRLGSLRRLAPRCAPEVRPTGRPGRCRLVLDAAHGPGMAAGRCTGSRGPQAHPLRAWELPVAGTRAVEAAGLSGLDAGRAGAAADAGQPR</sequence>
<dbReference type="Proteomes" id="UP000238430">
    <property type="component" value="Unassembled WGS sequence"/>
</dbReference>
<proteinExistence type="predicted"/>
<accession>A0A2T1NQL6</accession>
<gene>
    <name evidence="2" type="ORF">C7H61_00005</name>
</gene>